<dbReference type="InterPro" id="IPR045713">
    <property type="entry name" value="DUF6069"/>
</dbReference>
<feature type="transmembrane region" description="Helical" evidence="1">
    <location>
        <begin position="36"/>
        <end position="57"/>
    </location>
</feature>
<evidence type="ECO:0000256" key="2">
    <source>
        <dbReference type="SAM" id="SignalP"/>
    </source>
</evidence>
<dbReference type="Proteomes" id="UP000256220">
    <property type="component" value="Unassembled WGS sequence"/>
</dbReference>
<feature type="signal peptide" evidence="2">
    <location>
        <begin position="1"/>
        <end position="20"/>
    </location>
</feature>
<accession>A0A2P2FF03</accession>
<feature type="chain" id="PRO_5015138036" evidence="2">
    <location>
        <begin position="21"/>
        <end position="122"/>
    </location>
</feature>
<keyword evidence="4" id="KW-1185">Reference proteome</keyword>
<keyword evidence="1" id="KW-0812">Transmembrane</keyword>
<sequence>MRLGLATVAAMAVNALVAIAASLLDAQGTKTGLAPIAFLSLTLIGVLAGAFGWTLIAKRMSRRTLRVVVPATVLSWIPDVLLLNQGATIVNVVGLMLMHLVVAAAVVLAFRGHNRTPINADD</sequence>
<evidence type="ECO:0000313" key="4">
    <source>
        <dbReference type="Proteomes" id="UP000256220"/>
    </source>
</evidence>
<gene>
    <name evidence="3" type="ORF">BB31_42300</name>
</gene>
<evidence type="ECO:0000256" key="1">
    <source>
        <dbReference type="SAM" id="Phobius"/>
    </source>
</evidence>
<reference evidence="3 4" key="1">
    <citation type="journal article" date="2014" name="Genome Announc.">
        <title>Draft Genome Sequence of Amycolatopsis lurida NRRL 2430, Producer of the Glycopeptide Family Antibiotic Ristocetin.</title>
        <authorList>
            <person name="Kwun M.J."/>
            <person name="Hong H.J."/>
        </authorList>
    </citation>
    <scope>NUCLEOTIDE SEQUENCE [LARGE SCALE GENOMIC DNA]</scope>
    <source>
        <strain evidence="3 4">NRRL 2430</strain>
    </source>
</reference>
<keyword evidence="1" id="KW-0472">Membrane</keyword>
<name>A0A2P2FF03_AMYLU</name>
<comment type="caution">
    <text evidence="3">The sequence shown here is derived from an EMBL/GenBank/DDBJ whole genome shotgun (WGS) entry which is preliminary data.</text>
</comment>
<feature type="transmembrane region" description="Helical" evidence="1">
    <location>
        <begin position="64"/>
        <end position="83"/>
    </location>
</feature>
<keyword evidence="2" id="KW-0732">Signal</keyword>
<dbReference type="AlphaFoldDB" id="A0A2P2FF03"/>
<evidence type="ECO:0000313" key="3">
    <source>
        <dbReference type="EMBL" id="KFU75294.1"/>
    </source>
</evidence>
<protein>
    <submittedName>
        <fullName evidence="3">Uncharacterized protein</fullName>
    </submittedName>
</protein>
<organism evidence="3 4">
    <name type="scientific">Amycolatopsis lurida NRRL 2430</name>
    <dbReference type="NCBI Taxonomy" id="1460371"/>
    <lineage>
        <taxon>Bacteria</taxon>
        <taxon>Bacillati</taxon>
        <taxon>Actinomycetota</taxon>
        <taxon>Actinomycetes</taxon>
        <taxon>Pseudonocardiales</taxon>
        <taxon>Pseudonocardiaceae</taxon>
        <taxon>Amycolatopsis</taxon>
    </lineage>
</organism>
<feature type="transmembrane region" description="Helical" evidence="1">
    <location>
        <begin position="89"/>
        <end position="110"/>
    </location>
</feature>
<dbReference type="EMBL" id="JFBM01000079">
    <property type="protein sequence ID" value="KFU75294.1"/>
    <property type="molecule type" value="Genomic_DNA"/>
</dbReference>
<keyword evidence="1" id="KW-1133">Transmembrane helix</keyword>
<proteinExistence type="predicted"/>
<dbReference type="Pfam" id="PF19545">
    <property type="entry name" value="DUF6069"/>
    <property type="match status" value="1"/>
</dbReference>